<dbReference type="OrthoDB" id="10259426at2759"/>
<dbReference type="EMBL" id="DS113341">
    <property type="protein sequence ID" value="EAY10287.1"/>
    <property type="molecule type" value="Genomic_DNA"/>
</dbReference>
<dbReference type="AlphaFoldDB" id="A2EAT4"/>
<evidence type="ECO:0000313" key="2">
    <source>
        <dbReference type="Proteomes" id="UP000001542"/>
    </source>
</evidence>
<proteinExistence type="predicted"/>
<organism evidence="1 2">
    <name type="scientific">Trichomonas vaginalis (strain ATCC PRA-98 / G3)</name>
    <dbReference type="NCBI Taxonomy" id="412133"/>
    <lineage>
        <taxon>Eukaryota</taxon>
        <taxon>Metamonada</taxon>
        <taxon>Parabasalia</taxon>
        <taxon>Trichomonadida</taxon>
        <taxon>Trichomonadidae</taxon>
        <taxon>Trichomonas</taxon>
    </lineage>
</organism>
<reference evidence="1" key="1">
    <citation type="submission" date="2006-10" db="EMBL/GenBank/DDBJ databases">
        <authorList>
            <person name="Amadeo P."/>
            <person name="Zhao Q."/>
            <person name="Wortman J."/>
            <person name="Fraser-Liggett C."/>
            <person name="Carlton J."/>
        </authorList>
    </citation>
    <scope>NUCLEOTIDE SEQUENCE</scope>
    <source>
        <strain evidence="1">G3</strain>
    </source>
</reference>
<dbReference type="RefSeq" id="XP_001322510.1">
    <property type="nucleotide sequence ID" value="XM_001322475.1"/>
</dbReference>
<dbReference type="VEuPathDB" id="TrichDB:TVAGG3_0959070"/>
<evidence type="ECO:0000313" key="1">
    <source>
        <dbReference type="EMBL" id="EAY10287.1"/>
    </source>
</evidence>
<dbReference type="KEGG" id="tva:4768220"/>
<dbReference type="VEuPathDB" id="TrichDB:TVAG_047090"/>
<reference evidence="1" key="2">
    <citation type="journal article" date="2007" name="Science">
        <title>Draft genome sequence of the sexually transmitted pathogen Trichomonas vaginalis.</title>
        <authorList>
            <person name="Carlton J.M."/>
            <person name="Hirt R.P."/>
            <person name="Silva J.C."/>
            <person name="Delcher A.L."/>
            <person name="Schatz M."/>
            <person name="Zhao Q."/>
            <person name="Wortman J.R."/>
            <person name="Bidwell S.L."/>
            <person name="Alsmark U.C.M."/>
            <person name="Besteiro S."/>
            <person name="Sicheritz-Ponten T."/>
            <person name="Noel C.J."/>
            <person name="Dacks J.B."/>
            <person name="Foster P.G."/>
            <person name="Simillion C."/>
            <person name="Van de Peer Y."/>
            <person name="Miranda-Saavedra D."/>
            <person name="Barton G.J."/>
            <person name="Westrop G.D."/>
            <person name="Mueller S."/>
            <person name="Dessi D."/>
            <person name="Fiori P.L."/>
            <person name="Ren Q."/>
            <person name="Paulsen I."/>
            <person name="Zhang H."/>
            <person name="Bastida-Corcuera F.D."/>
            <person name="Simoes-Barbosa A."/>
            <person name="Brown M.T."/>
            <person name="Hayes R.D."/>
            <person name="Mukherjee M."/>
            <person name="Okumura C.Y."/>
            <person name="Schneider R."/>
            <person name="Smith A.J."/>
            <person name="Vanacova S."/>
            <person name="Villalvazo M."/>
            <person name="Haas B.J."/>
            <person name="Pertea M."/>
            <person name="Feldblyum T.V."/>
            <person name="Utterback T.R."/>
            <person name="Shu C.L."/>
            <person name="Osoegawa K."/>
            <person name="de Jong P.J."/>
            <person name="Hrdy I."/>
            <person name="Horvathova L."/>
            <person name="Zubacova Z."/>
            <person name="Dolezal P."/>
            <person name="Malik S.B."/>
            <person name="Logsdon J.M. Jr."/>
            <person name="Henze K."/>
            <person name="Gupta A."/>
            <person name="Wang C.C."/>
            <person name="Dunne R.L."/>
            <person name="Upcroft J.A."/>
            <person name="Upcroft P."/>
            <person name="White O."/>
            <person name="Salzberg S.L."/>
            <person name="Tang P."/>
            <person name="Chiu C.-H."/>
            <person name="Lee Y.-S."/>
            <person name="Embley T.M."/>
            <person name="Coombs G.H."/>
            <person name="Mottram J.C."/>
            <person name="Tachezy J."/>
            <person name="Fraser-Liggett C.M."/>
            <person name="Johnson P.J."/>
        </authorList>
    </citation>
    <scope>NUCLEOTIDE SEQUENCE [LARGE SCALE GENOMIC DNA]</scope>
    <source>
        <strain evidence="1">G3</strain>
    </source>
</reference>
<keyword evidence="2" id="KW-1185">Reference proteome</keyword>
<dbReference type="Proteomes" id="UP000001542">
    <property type="component" value="Unassembled WGS sequence"/>
</dbReference>
<gene>
    <name evidence="1" type="ORF">TVAG_047090</name>
</gene>
<protein>
    <submittedName>
        <fullName evidence="1">Uncharacterized protein</fullName>
    </submittedName>
</protein>
<sequence length="381" mass="43025">MAAKIPKVFGRQILEGQLVIRRGHKQQEFAINFAVGHGEFEVYSQDWKKCYHSFQIADGRADMIEDNLLRIEYAVKGQAFDFLIRFDRCDLILNAFSQAQPDRRGAGENQITNVPTKEIYAFGCNLPPATAESSFVPYLEAQARKRLLFLSSSVETNEPLLAAIACEFRMRFPQIEPDNWTEAFEVLWFEFVAFCVSLWTQCLKSVIEPHTGPNSFEYFRRLAASISALLAKGADVFNVDRRAFLIAVRKFLDEGDPGDIPATSKALVSDVELALGNVRKRWLLQLTDMFEFTQLFSVSVVIASAVSPLTKDICVLAGQLCSWSISMVNSLTRGPRIQDFRNGIEKLSVSVLRANDTKRYSPEFHCTLALWKLAELARAVE</sequence>
<accession>A2EAT4</accession>
<name>A2EAT4_TRIV3</name>
<dbReference type="InParanoid" id="A2EAT4"/>